<dbReference type="SUPFAM" id="SSF51735">
    <property type="entry name" value="NAD(P)-binding Rossmann-fold domains"/>
    <property type="match status" value="1"/>
</dbReference>
<evidence type="ECO:0000259" key="2">
    <source>
        <dbReference type="Pfam" id="PF01408"/>
    </source>
</evidence>
<proteinExistence type="predicted"/>
<protein>
    <submittedName>
        <fullName evidence="4">Gfo/Idh/MocA family oxidoreductase</fullName>
    </submittedName>
</protein>
<dbReference type="InterPro" id="IPR050463">
    <property type="entry name" value="Gfo/Idh/MocA_oxidrdct_glycsds"/>
</dbReference>
<accession>A0A7X5ZIK0</accession>
<dbReference type="Proteomes" id="UP000490980">
    <property type="component" value="Unassembled WGS sequence"/>
</dbReference>
<dbReference type="GO" id="GO:0016491">
    <property type="term" value="F:oxidoreductase activity"/>
    <property type="evidence" value="ECO:0007669"/>
    <property type="project" value="UniProtKB-KW"/>
</dbReference>
<comment type="caution">
    <text evidence="4">The sequence shown here is derived from an EMBL/GenBank/DDBJ whole genome shotgun (WGS) entry which is preliminary data.</text>
</comment>
<evidence type="ECO:0000256" key="1">
    <source>
        <dbReference type="ARBA" id="ARBA00023002"/>
    </source>
</evidence>
<keyword evidence="5" id="KW-1185">Reference proteome</keyword>
<dbReference type="Gene3D" id="3.30.360.10">
    <property type="entry name" value="Dihydrodipicolinate Reductase, domain 2"/>
    <property type="match status" value="1"/>
</dbReference>
<feature type="domain" description="Gfo/Idh/MocA-like oxidoreductase N-terminal" evidence="2">
    <location>
        <begin position="6"/>
        <end position="121"/>
    </location>
</feature>
<dbReference type="GO" id="GO:0000166">
    <property type="term" value="F:nucleotide binding"/>
    <property type="evidence" value="ECO:0007669"/>
    <property type="project" value="InterPro"/>
</dbReference>
<evidence type="ECO:0000313" key="4">
    <source>
        <dbReference type="EMBL" id="NII06859.1"/>
    </source>
</evidence>
<sequence length="398" mass="42809">MKKLGMGLVGPGFIAAHHLDAVRRLGDVEIVGIAGSSPESTRKRARELGVAKAYASYHELLADPAIQVVHNTTPNHLHRDVSLAALRAGKHVVSDKPLAGTTDEARELYEAARVAGVAHVVTFNYRGYPLVQQARAMIAKGQIGPAVFVHGCYLQDWLTDERAYSWRLDPKRGGASSALGDIGSHWCDLAEHVTGARIVSVLADLHTAVPTREAPATSTKAFASAAKSAARRKVKITSEDLASVLLRFDNGARGCVTVGQVLPGHKNDLRLEVSGRLASVAWRQEQPNDLWVGHHAQPNTVLTRDPALLDPAGRGYAHLPAGHPEAWADAFRNLIADAYAWIRQGGTADTRPDALPTFADGYRNSLVIDAMLKSHAAGGVWQHIEDPLGTSRKKGKRG</sequence>
<name>A0A7X5ZIK0_9GAMM</name>
<dbReference type="InterPro" id="IPR055170">
    <property type="entry name" value="GFO_IDH_MocA-like_dom"/>
</dbReference>
<organism evidence="4 5">
    <name type="scientific">Luteibacter anthropi</name>
    <dbReference type="NCBI Taxonomy" id="564369"/>
    <lineage>
        <taxon>Bacteria</taxon>
        <taxon>Pseudomonadati</taxon>
        <taxon>Pseudomonadota</taxon>
        <taxon>Gammaproteobacteria</taxon>
        <taxon>Lysobacterales</taxon>
        <taxon>Rhodanobacteraceae</taxon>
        <taxon>Luteibacter</taxon>
    </lineage>
</organism>
<dbReference type="InterPro" id="IPR000683">
    <property type="entry name" value="Gfo/Idh/MocA-like_OxRdtase_N"/>
</dbReference>
<dbReference type="Pfam" id="PF01408">
    <property type="entry name" value="GFO_IDH_MocA"/>
    <property type="match status" value="1"/>
</dbReference>
<evidence type="ECO:0000259" key="3">
    <source>
        <dbReference type="Pfam" id="PF22725"/>
    </source>
</evidence>
<feature type="domain" description="GFO/IDH/MocA-like oxidoreductase" evidence="3">
    <location>
        <begin position="131"/>
        <end position="279"/>
    </location>
</feature>
<dbReference type="Gene3D" id="3.40.50.720">
    <property type="entry name" value="NAD(P)-binding Rossmann-like Domain"/>
    <property type="match status" value="1"/>
</dbReference>
<dbReference type="AlphaFoldDB" id="A0A7X5ZIK0"/>
<evidence type="ECO:0000313" key="5">
    <source>
        <dbReference type="Proteomes" id="UP000490980"/>
    </source>
</evidence>
<keyword evidence="1" id="KW-0560">Oxidoreductase</keyword>
<dbReference type="RefSeq" id="WP_166948215.1">
    <property type="nucleotide sequence ID" value="NZ_JAARLZ010000005.1"/>
</dbReference>
<dbReference type="Pfam" id="PF22725">
    <property type="entry name" value="GFO_IDH_MocA_C3"/>
    <property type="match status" value="1"/>
</dbReference>
<reference evidence="4 5" key="1">
    <citation type="submission" date="2020-03" db="EMBL/GenBank/DDBJ databases">
        <authorList>
            <person name="Lai Q."/>
        </authorList>
    </citation>
    <scope>NUCLEOTIDE SEQUENCE [LARGE SCALE GENOMIC DNA]</scope>
    <source>
        <strain evidence="4 5">CCUG 25036</strain>
    </source>
</reference>
<dbReference type="InterPro" id="IPR036291">
    <property type="entry name" value="NAD(P)-bd_dom_sf"/>
</dbReference>
<gene>
    <name evidence="4" type="ORF">HBF25_10720</name>
</gene>
<dbReference type="EMBL" id="JAARLZ010000005">
    <property type="protein sequence ID" value="NII06859.1"/>
    <property type="molecule type" value="Genomic_DNA"/>
</dbReference>
<dbReference type="SUPFAM" id="SSF55347">
    <property type="entry name" value="Glyceraldehyde-3-phosphate dehydrogenase-like, C-terminal domain"/>
    <property type="match status" value="1"/>
</dbReference>
<dbReference type="PANTHER" id="PTHR43818:SF11">
    <property type="entry name" value="BCDNA.GH03377"/>
    <property type="match status" value="1"/>
</dbReference>
<dbReference type="PANTHER" id="PTHR43818">
    <property type="entry name" value="BCDNA.GH03377"/>
    <property type="match status" value="1"/>
</dbReference>